<feature type="region of interest" description="Disordered" evidence="1">
    <location>
        <begin position="1"/>
        <end position="21"/>
    </location>
</feature>
<evidence type="ECO:0000313" key="3">
    <source>
        <dbReference type="Proteomes" id="UP000657918"/>
    </source>
</evidence>
<evidence type="ECO:0000256" key="1">
    <source>
        <dbReference type="SAM" id="MobiDB-lite"/>
    </source>
</evidence>
<evidence type="ECO:0000313" key="2">
    <source>
        <dbReference type="EMBL" id="KAF9661155.1"/>
    </source>
</evidence>
<sequence length="150" mass="17261">MNVGFVRGRKPGSPSSLQQKSSRRQVILGCINPYEPPCKAAIVRQQLKQEEDVVLETLQETWKDKRRVLCGDQYQEERLDEIEEPVSLNRIEGVRGGDGMLTYLGRQNLGLIWDFEYLDWYGGCRGEKVLKSDELQAMADEEVADWVRKV</sequence>
<organism evidence="2 3">
    <name type="scientific">Salix dunnii</name>
    <dbReference type="NCBI Taxonomy" id="1413687"/>
    <lineage>
        <taxon>Eukaryota</taxon>
        <taxon>Viridiplantae</taxon>
        <taxon>Streptophyta</taxon>
        <taxon>Embryophyta</taxon>
        <taxon>Tracheophyta</taxon>
        <taxon>Spermatophyta</taxon>
        <taxon>Magnoliopsida</taxon>
        <taxon>eudicotyledons</taxon>
        <taxon>Gunneridae</taxon>
        <taxon>Pentapetalae</taxon>
        <taxon>rosids</taxon>
        <taxon>fabids</taxon>
        <taxon>Malpighiales</taxon>
        <taxon>Salicaceae</taxon>
        <taxon>Saliceae</taxon>
        <taxon>Salix</taxon>
    </lineage>
</organism>
<dbReference type="Proteomes" id="UP000657918">
    <property type="component" value="Unassembled WGS sequence"/>
</dbReference>
<keyword evidence="3" id="KW-1185">Reference proteome</keyword>
<dbReference type="AlphaFoldDB" id="A0A835J185"/>
<protein>
    <submittedName>
        <fullName evidence="2">Uncharacterized protein</fullName>
    </submittedName>
</protein>
<reference evidence="2 3" key="1">
    <citation type="submission" date="2020-10" db="EMBL/GenBank/DDBJ databases">
        <title>Plant Genome Project.</title>
        <authorList>
            <person name="Zhang R.-G."/>
        </authorList>
    </citation>
    <scope>NUCLEOTIDE SEQUENCE [LARGE SCALE GENOMIC DNA]</scope>
    <source>
        <strain evidence="2">FAFU-HL-1</strain>
        <tissue evidence="2">Leaf</tissue>
    </source>
</reference>
<name>A0A835J185_9ROSI</name>
<comment type="caution">
    <text evidence="2">The sequence shown here is derived from an EMBL/GenBank/DDBJ whole genome shotgun (WGS) entry which is preliminary data.</text>
</comment>
<proteinExistence type="predicted"/>
<accession>A0A835J185</accession>
<dbReference type="OrthoDB" id="10336777at2759"/>
<dbReference type="EMBL" id="JADGMS010000019">
    <property type="protein sequence ID" value="KAF9661155.1"/>
    <property type="molecule type" value="Genomic_DNA"/>
</dbReference>
<gene>
    <name evidence="2" type="ORF">SADUNF_Sadunf19G0038300</name>
</gene>